<evidence type="ECO:0000256" key="1">
    <source>
        <dbReference type="ARBA" id="ARBA00022741"/>
    </source>
</evidence>
<keyword evidence="2" id="KW-0378">Hydrolase</keyword>
<reference evidence="6" key="2">
    <citation type="submission" date="2023-01" db="EMBL/GenBank/DDBJ databases">
        <authorList>
            <person name="Sun Q."/>
            <person name="Evtushenko L."/>
        </authorList>
    </citation>
    <scope>NUCLEOTIDE SEQUENCE</scope>
    <source>
        <strain evidence="6">VKM Ac-1020</strain>
    </source>
</reference>
<organism evidence="6 7">
    <name type="scientific">Microbacterium barkeri</name>
    <dbReference type="NCBI Taxonomy" id="33917"/>
    <lineage>
        <taxon>Bacteria</taxon>
        <taxon>Bacillati</taxon>
        <taxon>Actinomycetota</taxon>
        <taxon>Actinomycetes</taxon>
        <taxon>Micrococcales</taxon>
        <taxon>Microbacteriaceae</taxon>
        <taxon>Microbacterium</taxon>
    </lineage>
</organism>
<keyword evidence="3" id="KW-0067">ATP-binding</keyword>
<gene>
    <name evidence="6" type="ORF">GCM10017576_23520</name>
</gene>
<feature type="compositionally biased region" description="Basic and acidic residues" evidence="4">
    <location>
        <begin position="954"/>
        <end position="965"/>
    </location>
</feature>
<dbReference type="GO" id="GO:0005524">
    <property type="term" value="F:ATP binding"/>
    <property type="evidence" value="ECO:0007669"/>
    <property type="project" value="UniProtKB-KW"/>
</dbReference>
<proteinExistence type="predicted"/>
<feature type="region of interest" description="Disordered" evidence="4">
    <location>
        <begin position="271"/>
        <end position="307"/>
    </location>
</feature>
<dbReference type="InterPro" id="IPR015330">
    <property type="entry name" value="DNA_primase/pol_bifunc_N"/>
</dbReference>
<dbReference type="Pfam" id="PF09250">
    <property type="entry name" value="Prim-Pol"/>
    <property type="match status" value="1"/>
</dbReference>
<protein>
    <recommendedName>
        <fullName evidence="5">SF3 helicase domain-containing protein</fullName>
    </recommendedName>
</protein>
<dbReference type="EMBL" id="BSEJ01000011">
    <property type="protein sequence ID" value="GLJ62222.1"/>
    <property type="molecule type" value="Genomic_DNA"/>
</dbReference>
<dbReference type="SMART" id="SM00943">
    <property type="entry name" value="Prim-Pol"/>
    <property type="match status" value="1"/>
</dbReference>
<dbReference type="Proteomes" id="UP001142462">
    <property type="component" value="Unassembled WGS sequence"/>
</dbReference>
<feature type="compositionally biased region" description="Basic and acidic residues" evidence="4">
    <location>
        <begin position="271"/>
        <end position="287"/>
    </location>
</feature>
<name>A0A9W6H426_9MICO</name>
<feature type="region of interest" description="Disordered" evidence="4">
    <location>
        <begin position="954"/>
        <end position="991"/>
    </location>
</feature>
<feature type="compositionally biased region" description="Basic and acidic residues" evidence="4">
    <location>
        <begin position="395"/>
        <end position="407"/>
    </location>
</feature>
<dbReference type="PROSITE" id="PS51206">
    <property type="entry name" value="SF3_HELICASE_1"/>
    <property type="match status" value="1"/>
</dbReference>
<keyword evidence="7" id="KW-1185">Reference proteome</keyword>
<reference evidence="6" key="1">
    <citation type="journal article" date="2014" name="Int. J. Syst. Evol. Microbiol.">
        <title>Complete genome sequence of Corynebacterium casei LMG S-19264T (=DSM 44701T), isolated from a smear-ripened cheese.</title>
        <authorList>
            <consortium name="US DOE Joint Genome Institute (JGI-PGF)"/>
            <person name="Walter F."/>
            <person name="Albersmeier A."/>
            <person name="Kalinowski J."/>
            <person name="Ruckert C."/>
        </authorList>
    </citation>
    <scope>NUCLEOTIDE SEQUENCE</scope>
    <source>
        <strain evidence="6">VKM Ac-1020</strain>
    </source>
</reference>
<dbReference type="GO" id="GO:0016787">
    <property type="term" value="F:hydrolase activity"/>
    <property type="evidence" value="ECO:0007669"/>
    <property type="project" value="UniProtKB-KW"/>
</dbReference>
<evidence type="ECO:0000313" key="6">
    <source>
        <dbReference type="EMBL" id="GLJ62222.1"/>
    </source>
</evidence>
<feature type="domain" description="SF3 helicase" evidence="5">
    <location>
        <begin position="605"/>
        <end position="764"/>
    </location>
</feature>
<dbReference type="Gene3D" id="3.40.50.300">
    <property type="entry name" value="P-loop containing nucleotide triphosphate hydrolases"/>
    <property type="match status" value="1"/>
</dbReference>
<dbReference type="InterPro" id="IPR014015">
    <property type="entry name" value="Helicase_SF3_DNA-vir"/>
</dbReference>
<evidence type="ECO:0000313" key="7">
    <source>
        <dbReference type="Proteomes" id="UP001142462"/>
    </source>
</evidence>
<dbReference type="InterPro" id="IPR045455">
    <property type="entry name" value="NrS-1_pol-like_helicase"/>
</dbReference>
<feature type="region of interest" description="Disordered" evidence="4">
    <location>
        <begin position="395"/>
        <end position="423"/>
    </location>
</feature>
<sequence length="991" mass="111442">MSAPSADRFDMSLCPADHGAFQIKHLQEATVANITLSNCPNFNGGAHDNSDLSFVPWQLHGAHLFGLNSLGSTRIDERSGKAKSAEKNPCTWERNPKWVKLTPEEKAAKRKRGEKIETYYIGWGEWEGGVKKQAKGRYGVCLTRSGFFVLDIDTHHGVDGNETFANWLSELGIPNDFQTFTVATGTGGFHYYFQLPRIFQETEIRKATDLLPGIDVFPSGQFVVGPGTTRTMPDGSIARYEVSRDLPIAEMPQPLVDALVDKLRAANKIVDPEEKARQEEQRREAEARRKHRREHPEEYPDTTLSDGQRRMVDQLLSEMSSLPDGQRHAGIFSLAHSIGKITGWDQEDYVLPQVLEAAWLSGHEADCAEKDARNGYNAGAALFVDYREQNRIQRELERKPNRQREDDPTVPQNEKQELPPLTGEFFNDGGVASAYQDARKGELVSVNEWNSWARFSPQHGVWKKTNSSEIVSDLLDWYRAEVYPALKEQLRAEAEAVKDDPTEKEEQEKRAKKLLAKAGGYLNLTPCRNATGVAFGRLMRSADLFDADKDVLHINGTAIDLRTTAIRPATPEDYFTASGSRLVDEVDPSFKSELFELILGAFLPETREYMQVLIGSALTGHQPNPAGLFFLQADGDNGKSTFADVFKALLGGYSEQIDSDILLNSQNSKTFANIRVKGKRFIPIEELPKNGQLDSKASKGLAGTKSLTGAHKGVDEETFDVQATFLINTNYKLKVSETDRGTRKRLKLIPMPYTFLPQDEYDEQVARWHREGRREELTIKPQDPRLDGAEDNPEILKAALAWALEGARKFYANGKRILPETPAMKAAKREWLSSQDRISLWWDEFIIEDEDSFCLVLDLHESYERSVLAGGSNQRPEAQRQFMEMLKSHDNFKAAGAEHFQNKRVPKALSGKQSLWTPEKQDHWDEPEKRIRRAKAVASFVKGIRFKTDEDFDKEAAAQEAEEKAQALSQLPGIITIPDEEAVDDLTPADA</sequence>
<dbReference type="SUPFAM" id="SSF56747">
    <property type="entry name" value="Prim-pol domain"/>
    <property type="match status" value="1"/>
</dbReference>
<comment type="caution">
    <text evidence="6">The sequence shown here is derived from an EMBL/GenBank/DDBJ whole genome shotgun (WGS) entry which is preliminary data.</text>
</comment>
<dbReference type="CDD" id="cd04859">
    <property type="entry name" value="Prim_Pol"/>
    <property type="match status" value="1"/>
</dbReference>
<dbReference type="InterPro" id="IPR051620">
    <property type="entry name" value="ORF904-like_C"/>
</dbReference>
<dbReference type="PANTHER" id="PTHR35372:SF2">
    <property type="entry name" value="SF3 HELICASE DOMAIN-CONTAINING PROTEIN"/>
    <property type="match status" value="1"/>
</dbReference>
<accession>A0A9W6H426</accession>
<dbReference type="InterPro" id="IPR027417">
    <property type="entry name" value="P-loop_NTPase"/>
</dbReference>
<evidence type="ECO:0000256" key="3">
    <source>
        <dbReference type="ARBA" id="ARBA00022840"/>
    </source>
</evidence>
<evidence type="ECO:0000259" key="5">
    <source>
        <dbReference type="PROSITE" id="PS51206"/>
    </source>
</evidence>
<evidence type="ECO:0000256" key="4">
    <source>
        <dbReference type="SAM" id="MobiDB-lite"/>
    </source>
</evidence>
<keyword evidence="1" id="KW-0547">Nucleotide-binding</keyword>
<dbReference type="Pfam" id="PF19263">
    <property type="entry name" value="DUF5906"/>
    <property type="match status" value="1"/>
</dbReference>
<dbReference type="PANTHER" id="PTHR35372">
    <property type="entry name" value="ATP BINDING PROTEIN-RELATED"/>
    <property type="match status" value="1"/>
</dbReference>
<dbReference type="AlphaFoldDB" id="A0A9W6H426"/>
<evidence type="ECO:0000256" key="2">
    <source>
        <dbReference type="ARBA" id="ARBA00022801"/>
    </source>
</evidence>